<gene>
    <name evidence="1" type="ORF">METZ01_LOCUS340420</name>
</gene>
<reference evidence="1" key="1">
    <citation type="submission" date="2018-05" db="EMBL/GenBank/DDBJ databases">
        <authorList>
            <person name="Lanie J.A."/>
            <person name="Ng W.-L."/>
            <person name="Kazmierczak K.M."/>
            <person name="Andrzejewski T.M."/>
            <person name="Davidsen T.M."/>
            <person name="Wayne K.J."/>
            <person name="Tettelin H."/>
            <person name="Glass J.I."/>
            <person name="Rusch D."/>
            <person name="Podicherti R."/>
            <person name="Tsui H.-C.T."/>
            <person name="Winkler M.E."/>
        </authorList>
    </citation>
    <scope>NUCLEOTIDE SEQUENCE</scope>
</reference>
<dbReference type="AlphaFoldDB" id="A0A382QQ47"/>
<dbReference type="EMBL" id="UINC01116074">
    <property type="protein sequence ID" value="SVC87566.1"/>
    <property type="molecule type" value="Genomic_DNA"/>
</dbReference>
<accession>A0A382QQ47</accession>
<proteinExistence type="predicted"/>
<evidence type="ECO:0000313" key="1">
    <source>
        <dbReference type="EMBL" id="SVC87566.1"/>
    </source>
</evidence>
<name>A0A382QQ47_9ZZZZ</name>
<sequence length="34" mass="4112">MIKKTECVSFYGRSTKHELIVYQLFYIVDFLLII</sequence>
<organism evidence="1">
    <name type="scientific">marine metagenome</name>
    <dbReference type="NCBI Taxonomy" id="408172"/>
    <lineage>
        <taxon>unclassified sequences</taxon>
        <taxon>metagenomes</taxon>
        <taxon>ecological metagenomes</taxon>
    </lineage>
</organism>
<protein>
    <submittedName>
        <fullName evidence="1">Uncharacterized protein</fullName>
    </submittedName>
</protein>